<dbReference type="EMBL" id="DS232213">
    <property type="protein sequence ID" value="EDS37726.1"/>
    <property type="molecule type" value="Genomic_DNA"/>
</dbReference>
<reference evidence="2" key="2">
    <citation type="submission" date="2021-02" db="UniProtKB">
        <authorList>
            <consortium name="EnsemblMetazoa"/>
        </authorList>
    </citation>
    <scope>IDENTIFICATION</scope>
    <source>
        <strain evidence="2">JHB</strain>
    </source>
</reference>
<evidence type="ECO:0000313" key="1">
    <source>
        <dbReference type="EMBL" id="EDS37726.1"/>
    </source>
</evidence>
<dbReference type="KEGG" id="cqu:CpipJ_CPIJ012686"/>
<protein>
    <submittedName>
        <fullName evidence="1 2">Tuberin</fullName>
    </submittedName>
</protein>
<evidence type="ECO:0000313" key="3">
    <source>
        <dbReference type="Proteomes" id="UP000002320"/>
    </source>
</evidence>
<sequence>MGAVRVASQVPATGSSAEWPLRQIGDILIESISPIEANHLVERAEKKEQHGGEIHDSGNKFRPTPACAGTGHCDHRSQQWCHPDRLLRFAQFVCGGESPQVVQNERSDSEEDVPPQVIDRDYYTDTKNRGYLADPEFFNDDNAPPVTFGPANRSPPANTTHPPEGLAGWERRKRTHLLQRTDKLLQELRNLDNQKCREMHKNRNLCGQWARRQEQHPDEFLRQHHVRDVCIARLGGRADVVQRAVVRGRLRGAHLRGVYGPHFQTHSPAGSTTGSVPLAAALIDHHSRKSSKTVEKESSSDSSR</sequence>
<dbReference type="VEuPathDB" id="VectorBase:CQUJHB000601"/>
<name>B0WZQ1_CULQU</name>
<proteinExistence type="predicted"/>
<dbReference type="VEuPathDB" id="VectorBase:CPIJ012686"/>
<dbReference type="HOGENOM" id="CLU_947481_0_0_1"/>
<dbReference type="EnsemblMetazoa" id="CPIJ012686-RA">
    <property type="protein sequence ID" value="CPIJ012686-PA"/>
    <property type="gene ID" value="CPIJ012686"/>
</dbReference>
<dbReference type="Proteomes" id="UP000002320">
    <property type="component" value="Unassembled WGS sequence"/>
</dbReference>
<gene>
    <name evidence="2" type="primary">6045518</name>
    <name evidence="1" type="ORF">CpipJ_CPIJ012686</name>
</gene>
<keyword evidence="3" id="KW-1185">Reference proteome</keyword>
<dbReference type="OrthoDB" id="19311at2759"/>
<dbReference type="InParanoid" id="B0WZQ1"/>
<dbReference type="AlphaFoldDB" id="B0WZQ1"/>
<organism>
    <name type="scientific">Culex quinquefasciatus</name>
    <name type="common">Southern house mosquito</name>
    <name type="synonym">Culex pungens</name>
    <dbReference type="NCBI Taxonomy" id="7176"/>
    <lineage>
        <taxon>Eukaryota</taxon>
        <taxon>Metazoa</taxon>
        <taxon>Ecdysozoa</taxon>
        <taxon>Arthropoda</taxon>
        <taxon>Hexapoda</taxon>
        <taxon>Insecta</taxon>
        <taxon>Pterygota</taxon>
        <taxon>Neoptera</taxon>
        <taxon>Endopterygota</taxon>
        <taxon>Diptera</taxon>
        <taxon>Nematocera</taxon>
        <taxon>Culicoidea</taxon>
        <taxon>Culicidae</taxon>
        <taxon>Culicinae</taxon>
        <taxon>Culicini</taxon>
        <taxon>Culex</taxon>
        <taxon>Culex</taxon>
    </lineage>
</organism>
<accession>B0WZQ1</accession>
<evidence type="ECO:0000313" key="2">
    <source>
        <dbReference type="EnsemblMetazoa" id="CPIJ012686-PA"/>
    </source>
</evidence>
<reference evidence="1" key="1">
    <citation type="submission" date="2007-03" db="EMBL/GenBank/DDBJ databases">
        <title>Annotation of Culex pipiens quinquefasciatus.</title>
        <authorList>
            <consortium name="The Broad Institute Genome Sequencing Platform"/>
            <person name="Atkinson P.W."/>
            <person name="Hemingway J."/>
            <person name="Christensen B.M."/>
            <person name="Higgs S."/>
            <person name="Kodira C."/>
            <person name="Hannick L."/>
            <person name="Megy K."/>
            <person name="O'Leary S."/>
            <person name="Pearson M."/>
            <person name="Haas B.J."/>
            <person name="Mauceli E."/>
            <person name="Wortman J.R."/>
            <person name="Lee N.H."/>
            <person name="Guigo R."/>
            <person name="Stanke M."/>
            <person name="Alvarado L."/>
            <person name="Amedeo P."/>
            <person name="Antoine C.H."/>
            <person name="Arensburger P."/>
            <person name="Bidwell S.L."/>
            <person name="Crawford M."/>
            <person name="Camaro F."/>
            <person name="Devon K."/>
            <person name="Engels R."/>
            <person name="Hammond M."/>
            <person name="Howarth C."/>
            <person name="Koehrsen M."/>
            <person name="Lawson D."/>
            <person name="Montgomery P."/>
            <person name="Nene V."/>
            <person name="Nusbaum C."/>
            <person name="Puiu D."/>
            <person name="Romero-Severson J."/>
            <person name="Severson D.W."/>
            <person name="Shumway M."/>
            <person name="Sisk P."/>
            <person name="Stolte C."/>
            <person name="Zeng Q."/>
            <person name="Eisenstadt E."/>
            <person name="Fraser-Liggett C."/>
            <person name="Strausberg R."/>
            <person name="Galagan J."/>
            <person name="Birren B."/>
            <person name="Collins F.H."/>
        </authorList>
    </citation>
    <scope>NUCLEOTIDE SEQUENCE [LARGE SCALE GENOMIC DNA]</scope>
    <source>
        <strain evidence="1">JHB</strain>
    </source>
</reference>